<keyword evidence="2" id="KW-0732">Signal</keyword>
<dbReference type="EMBL" id="CYKH01000784">
    <property type="protein sequence ID" value="CUG38783.1"/>
    <property type="molecule type" value="Genomic_DNA"/>
</dbReference>
<dbReference type="AlphaFoldDB" id="A0A0S4J118"/>
<dbReference type="VEuPathDB" id="TriTrypDB:BSAL_78635"/>
<protein>
    <recommendedName>
        <fullName evidence="5">Membrane-associated protein</fullName>
    </recommendedName>
</protein>
<accession>A0A0S4J118</accession>
<feature type="non-terminal residue" evidence="3">
    <location>
        <position position="98"/>
    </location>
</feature>
<evidence type="ECO:0000256" key="2">
    <source>
        <dbReference type="SAM" id="SignalP"/>
    </source>
</evidence>
<name>A0A0S4J118_BODSA</name>
<feature type="chain" id="PRO_5006621756" description="Membrane-associated protein" evidence="2">
    <location>
        <begin position="20"/>
        <end position="98"/>
    </location>
</feature>
<gene>
    <name evidence="3" type="ORF">BSAL_78635</name>
</gene>
<reference evidence="4" key="1">
    <citation type="submission" date="2015-09" db="EMBL/GenBank/DDBJ databases">
        <authorList>
            <consortium name="Pathogen Informatics"/>
        </authorList>
    </citation>
    <scope>NUCLEOTIDE SEQUENCE [LARGE SCALE GENOMIC DNA]</scope>
    <source>
        <strain evidence="4">Lake Konstanz</strain>
    </source>
</reference>
<evidence type="ECO:0000313" key="3">
    <source>
        <dbReference type="EMBL" id="CUG38783.1"/>
    </source>
</evidence>
<sequence>MLLFVAIVAVFSVIRFTNGWNDAPEEAAAAGGQPPLPSVEPTLAIKSLIGMAVADVTPTVSADDAHTVSAGITPTSQLNLEPLPTPPPTITTTTTTAP</sequence>
<feature type="signal peptide" evidence="2">
    <location>
        <begin position="1"/>
        <end position="19"/>
    </location>
</feature>
<keyword evidence="4" id="KW-1185">Reference proteome</keyword>
<proteinExistence type="predicted"/>
<organism evidence="3 4">
    <name type="scientific">Bodo saltans</name>
    <name type="common">Flagellated protozoan</name>
    <dbReference type="NCBI Taxonomy" id="75058"/>
    <lineage>
        <taxon>Eukaryota</taxon>
        <taxon>Discoba</taxon>
        <taxon>Euglenozoa</taxon>
        <taxon>Kinetoplastea</taxon>
        <taxon>Metakinetoplastina</taxon>
        <taxon>Eubodonida</taxon>
        <taxon>Bodonidae</taxon>
        <taxon>Bodo</taxon>
    </lineage>
</organism>
<dbReference type="Proteomes" id="UP000051952">
    <property type="component" value="Unassembled WGS sequence"/>
</dbReference>
<evidence type="ECO:0008006" key="5">
    <source>
        <dbReference type="Google" id="ProtNLM"/>
    </source>
</evidence>
<evidence type="ECO:0000256" key="1">
    <source>
        <dbReference type="SAM" id="MobiDB-lite"/>
    </source>
</evidence>
<evidence type="ECO:0000313" key="4">
    <source>
        <dbReference type="Proteomes" id="UP000051952"/>
    </source>
</evidence>
<feature type="region of interest" description="Disordered" evidence="1">
    <location>
        <begin position="72"/>
        <end position="98"/>
    </location>
</feature>